<dbReference type="VEuPathDB" id="FungiDB:yc1106_06169"/>
<evidence type="ECO:0000256" key="1">
    <source>
        <dbReference type="ARBA" id="ARBA00004123"/>
    </source>
</evidence>
<evidence type="ECO:0000256" key="2">
    <source>
        <dbReference type="ARBA" id="ARBA00023242"/>
    </source>
</evidence>
<feature type="domain" description="BZIP" evidence="4">
    <location>
        <begin position="20"/>
        <end position="83"/>
    </location>
</feature>
<feature type="compositionally biased region" description="Low complexity" evidence="3">
    <location>
        <begin position="98"/>
        <end position="117"/>
    </location>
</feature>
<gene>
    <name evidence="5" type="ORF">yc1106_06169</name>
</gene>
<feature type="compositionally biased region" description="Low complexity" evidence="3">
    <location>
        <begin position="145"/>
        <end position="164"/>
    </location>
</feature>
<dbReference type="InterPro" id="IPR046347">
    <property type="entry name" value="bZIP_sf"/>
</dbReference>
<feature type="region of interest" description="Disordered" evidence="3">
    <location>
        <begin position="1"/>
        <end position="41"/>
    </location>
</feature>
<keyword evidence="6" id="KW-1185">Reference proteome</keyword>
<dbReference type="AlphaFoldDB" id="A0A9Q9DUE4"/>
<dbReference type="InterPro" id="IPR004827">
    <property type="entry name" value="bZIP"/>
</dbReference>
<dbReference type="EMBL" id="CP089277">
    <property type="protein sequence ID" value="USP78895.1"/>
    <property type="molecule type" value="Genomic_DNA"/>
</dbReference>
<feature type="compositionally biased region" description="Polar residues" evidence="3">
    <location>
        <begin position="165"/>
        <end position="183"/>
    </location>
</feature>
<name>A0A9Q9DUE4_CURCL</name>
<dbReference type="PROSITE" id="PS50217">
    <property type="entry name" value="BZIP"/>
    <property type="match status" value="1"/>
</dbReference>
<feature type="region of interest" description="Disordered" evidence="3">
    <location>
        <begin position="91"/>
        <end position="186"/>
    </location>
</feature>
<dbReference type="SUPFAM" id="SSF57959">
    <property type="entry name" value="Leucine zipper domain"/>
    <property type="match status" value="1"/>
</dbReference>
<dbReference type="Proteomes" id="UP001056012">
    <property type="component" value="Chromosome 4"/>
</dbReference>
<evidence type="ECO:0000256" key="3">
    <source>
        <dbReference type="SAM" id="MobiDB-lite"/>
    </source>
</evidence>
<accession>A0A9Q9DUE4</accession>
<organism evidence="5 6">
    <name type="scientific">Curvularia clavata</name>
    <dbReference type="NCBI Taxonomy" id="95742"/>
    <lineage>
        <taxon>Eukaryota</taxon>
        <taxon>Fungi</taxon>
        <taxon>Dikarya</taxon>
        <taxon>Ascomycota</taxon>
        <taxon>Pezizomycotina</taxon>
        <taxon>Dothideomycetes</taxon>
        <taxon>Pleosporomycetidae</taxon>
        <taxon>Pleosporales</taxon>
        <taxon>Pleosporineae</taxon>
        <taxon>Pleosporaceae</taxon>
        <taxon>Curvularia</taxon>
    </lineage>
</organism>
<feature type="compositionally biased region" description="Polar residues" evidence="3">
    <location>
        <begin position="122"/>
        <end position="131"/>
    </location>
</feature>
<sequence length="360" mass="39037">MIGATRLCGLTPQADSAEPRNPTQRRREQVRRAQKTHRERKEAYVASLESEVVRLRANEARLESETKALYAENNVLRKLLTQQGIRLPAETVPGSHVTNNTGYSSTTSPGYSSTSFSDEATDSTLTLSITQEDPGAKRKNRRKQIYIQQQQQQSQASPRPNQSSGAINFSQPITPPLSGSATSHFAAPSNPTLLPTATLSALDHEALGMDFVLTLESPCLSHIDVATNSSQPHSHSTPGTALTTTTGHALTLSACLLHTHPSPAGQRLDSSAAWPVPRANLSQLLALSAQIPLADDEVTPIQAWEFVRRHEGFGGLDLARWEALKEKLVAAVRCYGFGGVVGRDVLENSVFEAFVVGRVF</sequence>
<dbReference type="CDD" id="cd14688">
    <property type="entry name" value="bZIP_YAP"/>
    <property type="match status" value="1"/>
</dbReference>
<dbReference type="InterPro" id="IPR050936">
    <property type="entry name" value="AP-1-like"/>
</dbReference>
<comment type="subcellular location">
    <subcellularLocation>
        <location evidence="1">Nucleus</location>
    </subcellularLocation>
</comment>
<evidence type="ECO:0000313" key="5">
    <source>
        <dbReference type="EMBL" id="USP78895.1"/>
    </source>
</evidence>
<evidence type="ECO:0000259" key="4">
    <source>
        <dbReference type="PROSITE" id="PS50217"/>
    </source>
</evidence>
<reference evidence="5" key="1">
    <citation type="submission" date="2021-12" db="EMBL/GenBank/DDBJ databases">
        <title>Curvularia clavata genome.</title>
        <authorList>
            <person name="Cao Y."/>
        </authorList>
    </citation>
    <scope>NUCLEOTIDE SEQUENCE</scope>
    <source>
        <strain evidence="5">Yc1106</strain>
    </source>
</reference>
<protein>
    <recommendedName>
        <fullName evidence="4">BZIP domain-containing protein</fullName>
    </recommendedName>
</protein>
<dbReference type="GO" id="GO:0090575">
    <property type="term" value="C:RNA polymerase II transcription regulator complex"/>
    <property type="evidence" value="ECO:0007669"/>
    <property type="project" value="TreeGrafter"/>
</dbReference>
<dbReference type="PANTHER" id="PTHR40621">
    <property type="entry name" value="TRANSCRIPTION FACTOR KAPC-RELATED"/>
    <property type="match status" value="1"/>
</dbReference>
<dbReference type="Gene3D" id="1.20.5.170">
    <property type="match status" value="1"/>
</dbReference>
<dbReference type="PANTHER" id="PTHR40621:SF6">
    <property type="entry name" value="AP-1-LIKE TRANSCRIPTION FACTOR YAP1-RELATED"/>
    <property type="match status" value="1"/>
</dbReference>
<dbReference type="OrthoDB" id="2590011at2759"/>
<dbReference type="SMART" id="SM00338">
    <property type="entry name" value="BRLZ"/>
    <property type="match status" value="1"/>
</dbReference>
<keyword evidence="2" id="KW-0539">Nucleus</keyword>
<dbReference type="GO" id="GO:0000976">
    <property type="term" value="F:transcription cis-regulatory region binding"/>
    <property type="evidence" value="ECO:0007669"/>
    <property type="project" value="InterPro"/>
</dbReference>
<evidence type="ECO:0000313" key="6">
    <source>
        <dbReference type="Proteomes" id="UP001056012"/>
    </source>
</evidence>
<dbReference type="GO" id="GO:0001228">
    <property type="term" value="F:DNA-binding transcription activator activity, RNA polymerase II-specific"/>
    <property type="evidence" value="ECO:0007669"/>
    <property type="project" value="TreeGrafter"/>
</dbReference>
<proteinExistence type="predicted"/>